<keyword evidence="18" id="KW-1185">Reference proteome</keyword>
<dbReference type="InterPro" id="IPR012910">
    <property type="entry name" value="Plug_dom"/>
</dbReference>
<evidence type="ECO:0000256" key="6">
    <source>
        <dbReference type="ARBA" id="ARBA00022729"/>
    </source>
</evidence>
<sequence>MSHPHRIGALLGGVALAALLMPVAGLAQTAAAQTATGQNTPAPQAASGASEELQEIIVTGTARSDGMKKLDASFAISTIKAEDIVAQQPNGTADLLKLTPGLWVESTSGTAGPNIDVRGFPGGGDAPFITMQIDGSPIYPAPTLSFMDNSTLIRLDDTVERVEVLRGGPATVFSNAQPGATVNFIQRKGTDTPEGSIRLTVGDEGLYRVDTYYGGPITKDLNFMVGGFYRYNEGIRSTQFPADDGGQVVANVTKKFENGEFTFYGRRTDDKNAFYTAIPLVSSNGGKDISAFPGTDPGTFSLYSNDVRNVTIETGPGQSKNLDIGDGRGIQLTTLGNTLDLDLKGWQLSNKMNFVTGRAFTQSEFTGSNPETLGQFISDTVTSANANAAVVAAAGGIATGGSAKIVGSGAALTNMNQQVIAVGMWSVDKRIQSFTDDARLSHELFPGNTLTVGAYFAQYSSKDQWYLGNNYLLTMTNHPQAVDVVLNNGAKASRGGLTSGSFYALDASYDGTAVAGFISDEWKITPDLRIDAGFRMEHQSINGTISNDSTGDLDNNPLTLYDNAASYTNGTYYGVSSHRTEPSWTVGANYYLTDDLSVYARVNSGHEFPQFDALRGGDYQMVNIQQQEVGLKTSSHYYSAYVTGFHNTFSGLLYQAEVVNPDGSGSLINEIYGSEAWGAEFELAVRPVTNLTVSFRGTYLDAKYQDNPSFNGNQVLRQPKFQFSIAPSYEIPLDWASLRLFGTYTHVGDRYGDPDNQQPLPAYDTLDLGVSAEFDRYTVQLTGTNLTNELGITEGNARVVGSGTSSGGVFLGRPLFGRSIHLSAAAKF</sequence>
<dbReference type="PANTHER" id="PTHR32552">
    <property type="entry name" value="FERRICHROME IRON RECEPTOR-RELATED"/>
    <property type="match status" value="1"/>
</dbReference>
<dbReference type="InterPro" id="IPR036942">
    <property type="entry name" value="Beta-barrel_TonB_sf"/>
</dbReference>
<organism evidence="17 18">
    <name type="scientific">Nitrospirillum amazonense</name>
    <dbReference type="NCBI Taxonomy" id="28077"/>
    <lineage>
        <taxon>Bacteria</taxon>
        <taxon>Pseudomonadati</taxon>
        <taxon>Pseudomonadota</taxon>
        <taxon>Alphaproteobacteria</taxon>
        <taxon>Rhodospirillales</taxon>
        <taxon>Azospirillaceae</taxon>
        <taxon>Nitrospirillum</taxon>
    </lineage>
</organism>
<evidence type="ECO:0000256" key="2">
    <source>
        <dbReference type="ARBA" id="ARBA00022448"/>
    </source>
</evidence>
<evidence type="ECO:0000256" key="3">
    <source>
        <dbReference type="ARBA" id="ARBA00022452"/>
    </source>
</evidence>
<dbReference type="InterPro" id="IPR037066">
    <property type="entry name" value="Plug_dom_sf"/>
</dbReference>
<dbReference type="RefSeq" id="WP_145731917.1">
    <property type="nucleotide sequence ID" value="NZ_VITR01000005.1"/>
</dbReference>
<accession>A0A560HB07</accession>
<feature type="signal peptide" evidence="14">
    <location>
        <begin position="1"/>
        <end position="27"/>
    </location>
</feature>
<keyword evidence="9 13" id="KW-0798">TonB box</keyword>
<dbReference type="SUPFAM" id="SSF56935">
    <property type="entry name" value="Porins"/>
    <property type="match status" value="1"/>
</dbReference>
<evidence type="ECO:0000313" key="18">
    <source>
        <dbReference type="Proteomes" id="UP000315751"/>
    </source>
</evidence>
<keyword evidence="11 12" id="KW-0998">Cell outer membrane</keyword>
<feature type="domain" description="TonB-dependent receptor plug" evidence="16">
    <location>
        <begin position="69"/>
        <end position="180"/>
    </location>
</feature>
<feature type="chain" id="PRO_5021865795" evidence="14">
    <location>
        <begin position="28"/>
        <end position="828"/>
    </location>
</feature>
<keyword evidence="7" id="KW-0408">Iron</keyword>
<dbReference type="Gene3D" id="2.40.170.20">
    <property type="entry name" value="TonB-dependent receptor, beta-barrel domain"/>
    <property type="match status" value="1"/>
</dbReference>
<dbReference type="Proteomes" id="UP000315751">
    <property type="component" value="Unassembled WGS sequence"/>
</dbReference>
<reference evidence="17 18" key="1">
    <citation type="submission" date="2019-06" db="EMBL/GenBank/DDBJ databases">
        <title>Genomic Encyclopedia of Type Strains, Phase IV (KMG-V): Genome sequencing to study the core and pangenomes of soil and plant-associated prokaryotes.</title>
        <authorList>
            <person name="Whitman W."/>
        </authorList>
    </citation>
    <scope>NUCLEOTIDE SEQUENCE [LARGE SCALE GENOMIC DNA]</scope>
    <source>
        <strain evidence="17 18">BR 11622</strain>
    </source>
</reference>
<evidence type="ECO:0000256" key="8">
    <source>
        <dbReference type="ARBA" id="ARBA00023065"/>
    </source>
</evidence>
<keyword evidence="5 12" id="KW-0812">Transmembrane</keyword>
<evidence type="ECO:0000256" key="4">
    <source>
        <dbReference type="ARBA" id="ARBA00022496"/>
    </source>
</evidence>
<dbReference type="PROSITE" id="PS52016">
    <property type="entry name" value="TONB_DEPENDENT_REC_3"/>
    <property type="match status" value="1"/>
</dbReference>
<evidence type="ECO:0000256" key="5">
    <source>
        <dbReference type="ARBA" id="ARBA00022692"/>
    </source>
</evidence>
<keyword evidence="3 12" id="KW-1134">Transmembrane beta strand</keyword>
<evidence type="ECO:0000256" key="11">
    <source>
        <dbReference type="ARBA" id="ARBA00023237"/>
    </source>
</evidence>
<dbReference type="GO" id="GO:0009279">
    <property type="term" value="C:cell outer membrane"/>
    <property type="evidence" value="ECO:0007669"/>
    <property type="project" value="UniProtKB-SubCell"/>
</dbReference>
<dbReference type="InterPro" id="IPR039426">
    <property type="entry name" value="TonB-dep_rcpt-like"/>
</dbReference>
<evidence type="ECO:0000256" key="14">
    <source>
        <dbReference type="SAM" id="SignalP"/>
    </source>
</evidence>
<comment type="similarity">
    <text evidence="12 13">Belongs to the TonB-dependent receptor family.</text>
</comment>
<dbReference type="PANTHER" id="PTHR32552:SF89">
    <property type="entry name" value="CATECHOLATE SIDEROPHORE RECEPTOR FIU"/>
    <property type="match status" value="1"/>
</dbReference>
<dbReference type="AlphaFoldDB" id="A0A560HB07"/>
<dbReference type="Pfam" id="PF07715">
    <property type="entry name" value="Plug"/>
    <property type="match status" value="1"/>
</dbReference>
<protein>
    <submittedName>
        <fullName evidence="17">Outer membrane receptor protein involved in Fe transport</fullName>
    </submittedName>
</protein>
<keyword evidence="6 14" id="KW-0732">Signal</keyword>
<dbReference type="Pfam" id="PF00593">
    <property type="entry name" value="TonB_dep_Rec_b-barrel"/>
    <property type="match status" value="1"/>
</dbReference>
<name>A0A560HB07_9PROT</name>
<evidence type="ECO:0000256" key="10">
    <source>
        <dbReference type="ARBA" id="ARBA00023136"/>
    </source>
</evidence>
<dbReference type="OrthoDB" id="7277632at2"/>
<comment type="caution">
    <text evidence="17">The sequence shown here is derived from an EMBL/GenBank/DDBJ whole genome shotgun (WGS) entry which is preliminary data.</text>
</comment>
<keyword evidence="10 12" id="KW-0472">Membrane</keyword>
<proteinExistence type="inferred from homology"/>
<evidence type="ECO:0000313" key="17">
    <source>
        <dbReference type="EMBL" id="TWB43522.1"/>
    </source>
</evidence>
<evidence type="ECO:0000256" key="12">
    <source>
        <dbReference type="PROSITE-ProRule" id="PRU01360"/>
    </source>
</evidence>
<comment type="subcellular location">
    <subcellularLocation>
        <location evidence="1 12">Cell outer membrane</location>
        <topology evidence="1 12">Multi-pass membrane protein</topology>
    </subcellularLocation>
</comment>
<evidence type="ECO:0000256" key="13">
    <source>
        <dbReference type="RuleBase" id="RU003357"/>
    </source>
</evidence>
<keyword evidence="17" id="KW-0675">Receptor</keyword>
<keyword evidence="8" id="KW-0406">Ion transport</keyword>
<dbReference type="InterPro" id="IPR000531">
    <property type="entry name" value="Beta-barrel_TonB"/>
</dbReference>
<gene>
    <name evidence="17" type="ORF">FBZ90_105335</name>
</gene>
<keyword evidence="4" id="KW-0410">Iron transport</keyword>
<feature type="domain" description="TonB-dependent receptor-like beta-barrel" evidence="15">
    <location>
        <begin position="304"/>
        <end position="786"/>
    </location>
</feature>
<evidence type="ECO:0000256" key="9">
    <source>
        <dbReference type="ARBA" id="ARBA00023077"/>
    </source>
</evidence>
<dbReference type="EMBL" id="VITR01000005">
    <property type="protein sequence ID" value="TWB43522.1"/>
    <property type="molecule type" value="Genomic_DNA"/>
</dbReference>
<dbReference type="GO" id="GO:0015344">
    <property type="term" value="F:siderophore uptake transmembrane transporter activity"/>
    <property type="evidence" value="ECO:0007669"/>
    <property type="project" value="TreeGrafter"/>
</dbReference>
<evidence type="ECO:0000259" key="15">
    <source>
        <dbReference type="Pfam" id="PF00593"/>
    </source>
</evidence>
<evidence type="ECO:0000256" key="1">
    <source>
        <dbReference type="ARBA" id="ARBA00004571"/>
    </source>
</evidence>
<keyword evidence="2 12" id="KW-0813">Transport</keyword>
<evidence type="ECO:0000259" key="16">
    <source>
        <dbReference type="Pfam" id="PF07715"/>
    </source>
</evidence>
<evidence type="ECO:0000256" key="7">
    <source>
        <dbReference type="ARBA" id="ARBA00023004"/>
    </source>
</evidence>
<dbReference type="Gene3D" id="2.170.130.10">
    <property type="entry name" value="TonB-dependent receptor, plug domain"/>
    <property type="match status" value="1"/>
</dbReference>